<comment type="caution">
    <text evidence="7">The sequence shown here is derived from an EMBL/GenBank/DDBJ whole genome shotgun (WGS) entry which is preliminary data.</text>
</comment>
<evidence type="ECO:0000256" key="2">
    <source>
        <dbReference type="ARBA" id="ARBA00010199"/>
    </source>
</evidence>
<evidence type="ECO:0000256" key="1">
    <source>
        <dbReference type="ARBA" id="ARBA00004141"/>
    </source>
</evidence>
<evidence type="ECO:0000256" key="4">
    <source>
        <dbReference type="ARBA" id="ARBA00022989"/>
    </source>
</evidence>
<keyword evidence="5 6" id="KW-0472">Membrane</keyword>
<comment type="similarity">
    <text evidence="2">Belongs to the multi antimicrobial extrusion (MATE) (TC 2.A.66.1) family.</text>
</comment>
<feature type="non-terminal residue" evidence="7">
    <location>
        <position position="1"/>
    </location>
</feature>
<evidence type="ECO:0000256" key="5">
    <source>
        <dbReference type="ARBA" id="ARBA00023136"/>
    </source>
</evidence>
<dbReference type="PANTHER" id="PTHR42893:SF46">
    <property type="entry name" value="PROTEIN DETOXIFICATION 44, CHLOROPLASTIC"/>
    <property type="match status" value="1"/>
</dbReference>
<keyword evidence="3 6" id="KW-0812">Transmembrane</keyword>
<dbReference type="GO" id="GO:0016020">
    <property type="term" value="C:membrane"/>
    <property type="evidence" value="ECO:0007669"/>
    <property type="project" value="UniProtKB-SubCell"/>
</dbReference>
<dbReference type="InterPro" id="IPR044644">
    <property type="entry name" value="DinF-like"/>
</dbReference>
<organism evidence="7 8">
    <name type="scientific">Astrephomene gubernaculifera</name>
    <dbReference type="NCBI Taxonomy" id="47775"/>
    <lineage>
        <taxon>Eukaryota</taxon>
        <taxon>Viridiplantae</taxon>
        <taxon>Chlorophyta</taxon>
        <taxon>core chlorophytes</taxon>
        <taxon>Chlorophyceae</taxon>
        <taxon>CS clade</taxon>
        <taxon>Chlamydomonadales</taxon>
        <taxon>Astrephomenaceae</taxon>
        <taxon>Astrephomene</taxon>
    </lineage>
</organism>
<evidence type="ECO:0000256" key="6">
    <source>
        <dbReference type="SAM" id="Phobius"/>
    </source>
</evidence>
<protein>
    <submittedName>
        <fullName evidence="7">Uncharacterized protein</fullName>
    </submittedName>
</protein>
<dbReference type="Proteomes" id="UP001054857">
    <property type="component" value="Unassembled WGS sequence"/>
</dbReference>
<comment type="subcellular location">
    <subcellularLocation>
        <location evidence="1">Membrane</location>
        <topology evidence="1">Multi-pass membrane protein</topology>
    </subcellularLocation>
</comment>
<name>A0AAD3HIK0_9CHLO</name>
<dbReference type="EMBL" id="BMAR01000002">
    <property type="protein sequence ID" value="GFR41645.1"/>
    <property type="molecule type" value="Genomic_DNA"/>
</dbReference>
<feature type="transmembrane region" description="Helical" evidence="6">
    <location>
        <begin position="34"/>
        <end position="57"/>
    </location>
</feature>
<evidence type="ECO:0000313" key="8">
    <source>
        <dbReference type="Proteomes" id="UP001054857"/>
    </source>
</evidence>
<proteinExistence type="inferred from homology"/>
<sequence length="106" mass="10736">KDTRTPLAGAVVSAGASLGLNMLFLYVLNLGVLGAAAATSGAQLVSAVLLLAGLAAGGRLRRAELLTPPALREVLPSLQLGAVLAVRNVISFGTVMYASTMFTRLG</sequence>
<accession>A0AAD3HIK0</accession>
<feature type="non-terminal residue" evidence="7">
    <location>
        <position position="106"/>
    </location>
</feature>
<feature type="transmembrane region" description="Helical" evidence="6">
    <location>
        <begin position="7"/>
        <end position="28"/>
    </location>
</feature>
<dbReference type="AlphaFoldDB" id="A0AAD3HIK0"/>
<dbReference type="PANTHER" id="PTHR42893">
    <property type="entry name" value="PROTEIN DETOXIFICATION 44, CHLOROPLASTIC-RELATED"/>
    <property type="match status" value="1"/>
</dbReference>
<keyword evidence="8" id="KW-1185">Reference proteome</keyword>
<reference evidence="7 8" key="1">
    <citation type="journal article" date="2021" name="Sci. Rep.">
        <title>Genome sequencing of the multicellular alga Astrephomene provides insights into convergent evolution of germ-soma differentiation.</title>
        <authorList>
            <person name="Yamashita S."/>
            <person name="Yamamoto K."/>
            <person name="Matsuzaki R."/>
            <person name="Suzuki S."/>
            <person name="Yamaguchi H."/>
            <person name="Hirooka S."/>
            <person name="Minakuchi Y."/>
            <person name="Miyagishima S."/>
            <person name="Kawachi M."/>
            <person name="Toyoda A."/>
            <person name="Nozaki H."/>
        </authorList>
    </citation>
    <scope>NUCLEOTIDE SEQUENCE [LARGE SCALE GENOMIC DNA]</scope>
    <source>
        <strain evidence="7 8">NIES-4017</strain>
    </source>
</reference>
<keyword evidence="4 6" id="KW-1133">Transmembrane helix</keyword>
<gene>
    <name evidence="7" type="ORF">Agub_g2380</name>
</gene>
<evidence type="ECO:0000256" key="3">
    <source>
        <dbReference type="ARBA" id="ARBA00022692"/>
    </source>
</evidence>
<evidence type="ECO:0000313" key="7">
    <source>
        <dbReference type="EMBL" id="GFR41645.1"/>
    </source>
</evidence>